<feature type="domain" description="DUF547" evidence="2">
    <location>
        <begin position="115"/>
        <end position="227"/>
    </location>
</feature>
<dbReference type="RefSeq" id="WP_256619189.1">
    <property type="nucleotide sequence ID" value="NZ_JANIBC010000004.1"/>
</dbReference>
<dbReference type="Pfam" id="PF04784">
    <property type="entry name" value="DUF547"/>
    <property type="match status" value="1"/>
</dbReference>
<keyword evidence="4" id="KW-1185">Reference proteome</keyword>
<gene>
    <name evidence="3" type="ORF">NOG11_07935</name>
</gene>
<evidence type="ECO:0000313" key="4">
    <source>
        <dbReference type="Proteomes" id="UP001142610"/>
    </source>
</evidence>
<organism evidence="3 4">
    <name type="scientific">Parvularcula maris</name>
    <dbReference type="NCBI Taxonomy" id="2965077"/>
    <lineage>
        <taxon>Bacteria</taxon>
        <taxon>Pseudomonadati</taxon>
        <taxon>Pseudomonadota</taxon>
        <taxon>Alphaproteobacteria</taxon>
        <taxon>Parvularculales</taxon>
        <taxon>Parvularculaceae</taxon>
        <taxon>Parvularcula</taxon>
    </lineage>
</organism>
<feature type="region of interest" description="Disordered" evidence="1">
    <location>
        <begin position="55"/>
        <end position="75"/>
    </location>
</feature>
<evidence type="ECO:0000313" key="3">
    <source>
        <dbReference type="EMBL" id="MCQ8185320.1"/>
    </source>
</evidence>
<protein>
    <submittedName>
        <fullName evidence="3">DUF547 domain-containing protein</fullName>
    </submittedName>
</protein>
<dbReference type="EMBL" id="JANIBC010000004">
    <property type="protein sequence ID" value="MCQ8185320.1"/>
    <property type="molecule type" value="Genomic_DNA"/>
</dbReference>
<accession>A0A9X2L927</accession>
<reference evidence="3" key="1">
    <citation type="submission" date="2022-07" db="EMBL/GenBank/DDBJ databases">
        <title>Parvularcula maris sp. nov., an algicidal bacterium isolated from seawater.</title>
        <authorList>
            <person name="Li F."/>
        </authorList>
    </citation>
    <scope>NUCLEOTIDE SEQUENCE</scope>
    <source>
        <strain evidence="3">BGMRC 0090</strain>
    </source>
</reference>
<evidence type="ECO:0000259" key="2">
    <source>
        <dbReference type="Pfam" id="PF04784"/>
    </source>
</evidence>
<name>A0A9X2L927_9PROT</name>
<dbReference type="Proteomes" id="UP001142610">
    <property type="component" value="Unassembled WGS sequence"/>
</dbReference>
<comment type="caution">
    <text evidence="3">The sequence shown here is derived from an EMBL/GenBank/DDBJ whole genome shotgun (WGS) entry which is preliminary data.</text>
</comment>
<sequence>MISLLLLALCFDQASGQDRDRLELFEPRPTNSRDIDYTVFNEFLETYVLNTGPSLRKRLGPPPKVTGTNTRRGHHSPYRLEGNKIVFSLMAVPERGLPREYVDTLVKIANQTDLQAFPRNEQLAFWFNLHNMLVIRELAENYPVPRPGAIKPKGNRERLHQAKLVTIRGVDLSLEDIRIGIVYRYWTDPRVMYGFFHGDIASPNIRSEAWSGRNVSRHLSENATEFVNSLRGINDTFGSVRVSPIYKEADGTLFDPWEPSLRQHLMRFADAEVRLVVSGAERLRVGNRETAIADLAGGYREVVNSPIQMAEFGGGLATKLPPSAVDLRREIYRKNVELYQTRGRVVIVDEGSEVSSEGDKVE</sequence>
<evidence type="ECO:0000256" key="1">
    <source>
        <dbReference type="SAM" id="MobiDB-lite"/>
    </source>
</evidence>
<proteinExistence type="predicted"/>
<dbReference type="InterPro" id="IPR006869">
    <property type="entry name" value="DUF547"/>
</dbReference>
<dbReference type="AlphaFoldDB" id="A0A9X2L927"/>